<dbReference type="EMBL" id="BDUD01000001">
    <property type="protein sequence ID" value="GBG20351.1"/>
    <property type="molecule type" value="Genomic_DNA"/>
</dbReference>
<dbReference type="OrthoDB" id="488854at2"/>
<protein>
    <submittedName>
        <fullName evidence="1">Uncharacterized protein</fullName>
    </submittedName>
</protein>
<sequence length="109" mass="11740">MAEPTLADIFGSNATQTATTITIAKADLPRLTANANNTAESLLTGILLKAQTSLTQTNFDSNINQSIYVNSGFSSFTTRGTNNDAYRVDQLIINFAKLDISSTIDPDDY</sequence>
<reference evidence="1 2" key="1">
    <citation type="submission" date="2017-06" db="EMBL/GenBank/DDBJ databases">
        <title>Genome sequencing of cyanobaciteial culture collection at National Institute for Environmental Studies (NIES).</title>
        <authorList>
            <person name="Hirose Y."/>
            <person name="Shimura Y."/>
            <person name="Fujisawa T."/>
            <person name="Nakamura Y."/>
            <person name="Kawachi M."/>
        </authorList>
    </citation>
    <scope>NUCLEOTIDE SEQUENCE [LARGE SCALE GENOMIC DNA]</scope>
    <source>
        <strain evidence="1 2">NIES-4072</strain>
    </source>
</reference>
<name>A0A2R5FWX9_NOSCO</name>
<dbReference type="AlphaFoldDB" id="A0A2R5FWX9"/>
<comment type="caution">
    <text evidence="1">The sequence shown here is derived from an EMBL/GenBank/DDBJ whole genome shotgun (WGS) entry which is preliminary data.</text>
</comment>
<dbReference type="RefSeq" id="WP_109010070.1">
    <property type="nucleotide sequence ID" value="NZ_BDUD01000001.1"/>
</dbReference>
<evidence type="ECO:0000313" key="1">
    <source>
        <dbReference type="EMBL" id="GBG20351.1"/>
    </source>
</evidence>
<gene>
    <name evidence="1" type="ORF">NIES4072_40280</name>
</gene>
<accession>A0A2R5FWX9</accession>
<proteinExistence type="predicted"/>
<keyword evidence="2" id="KW-1185">Reference proteome</keyword>
<evidence type="ECO:0000313" key="2">
    <source>
        <dbReference type="Proteomes" id="UP000245124"/>
    </source>
</evidence>
<organism evidence="1 2">
    <name type="scientific">Nostoc commune NIES-4072</name>
    <dbReference type="NCBI Taxonomy" id="2005467"/>
    <lineage>
        <taxon>Bacteria</taxon>
        <taxon>Bacillati</taxon>
        <taxon>Cyanobacteriota</taxon>
        <taxon>Cyanophyceae</taxon>
        <taxon>Nostocales</taxon>
        <taxon>Nostocaceae</taxon>
        <taxon>Nostoc</taxon>
    </lineage>
</organism>
<dbReference type="Proteomes" id="UP000245124">
    <property type="component" value="Unassembled WGS sequence"/>
</dbReference>